<dbReference type="Pfam" id="PF10576">
    <property type="entry name" value="EndIII_4Fe-2S"/>
    <property type="match status" value="1"/>
</dbReference>
<dbReference type="EMBL" id="VJVV01000007">
    <property type="protein sequence ID" value="TRO80675.1"/>
    <property type="molecule type" value="Genomic_DNA"/>
</dbReference>
<evidence type="ECO:0000256" key="6">
    <source>
        <dbReference type="ARBA" id="ARBA00022485"/>
    </source>
</evidence>
<dbReference type="NCBIfam" id="TIGR01084">
    <property type="entry name" value="mutY"/>
    <property type="match status" value="1"/>
</dbReference>
<dbReference type="InterPro" id="IPR015797">
    <property type="entry name" value="NUDIX_hydrolase-like_dom_sf"/>
</dbReference>
<dbReference type="Pfam" id="PF00730">
    <property type="entry name" value="HhH-GPD"/>
    <property type="match status" value="1"/>
</dbReference>
<keyword evidence="13 14" id="KW-0326">Glycosidase</keyword>
<evidence type="ECO:0000256" key="13">
    <source>
        <dbReference type="ARBA" id="ARBA00023295"/>
    </source>
</evidence>
<proteinExistence type="inferred from homology"/>
<reference evidence="16 17" key="1">
    <citation type="submission" date="2019-07" db="EMBL/GenBank/DDBJ databases">
        <title>Insights of Desulfuromonas acetexigens electromicrobiology.</title>
        <authorList>
            <person name="Katuri K."/>
            <person name="Sapireddy V."/>
            <person name="Shaw D.R."/>
            <person name="Saikaly P."/>
        </authorList>
    </citation>
    <scope>NUCLEOTIDE SEQUENCE [LARGE SCALE GENOMIC DNA]</scope>
    <source>
        <strain evidence="16 17">2873</strain>
    </source>
</reference>
<dbReference type="GO" id="GO:0000701">
    <property type="term" value="F:purine-specific mismatch base pair DNA N-glycosylase activity"/>
    <property type="evidence" value="ECO:0007669"/>
    <property type="project" value="UniProtKB-EC"/>
</dbReference>
<dbReference type="GO" id="GO:0032357">
    <property type="term" value="F:oxidized purine DNA binding"/>
    <property type="evidence" value="ECO:0007669"/>
    <property type="project" value="TreeGrafter"/>
</dbReference>
<evidence type="ECO:0000313" key="16">
    <source>
        <dbReference type="EMBL" id="TRO80675.1"/>
    </source>
</evidence>
<dbReference type="InterPro" id="IPR003651">
    <property type="entry name" value="Endonuclease3_FeS-loop_motif"/>
</dbReference>
<sequence length="364" mass="40421">MPFDPESVAPLLLDWYGREGRELPWRGTRDPYRVWLSEIMLQQTGVATVIPYYQRFLERFPTVLDLAAAELDAAIELWAGLGYYSRARNLHAAARKVTAEHGGRFPETLEALQALPGVGRSTAGAIRAIAFDRPGVILDGNVRRVLCRLLAVTDDPRATATEKELWRWAEALTPENRSHDYAQAIMDLGATLCTPRRPDCPRCPLAGLCRAKALGLEDELPRRAARKSVPTRMQVALLLERDGRFLVRQRPFSGMLGGLWEFPASDVAEGQLPLVVARRLLADLGLAGEPTEAGRVRHVYSHFKLDLRLYRAAVTDEFAVAEGVASRRLTAVELADLPLHGAHKKVLSDLIQSQPSTPESRSRP</sequence>
<dbReference type="GO" id="GO:0034039">
    <property type="term" value="F:8-oxo-7,8-dihydroguanine DNA N-glycosylase activity"/>
    <property type="evidence" value="ECO:0007669"/>
    <property type="project" value="TreeGrafter"/>
</dbReference>
<name>A0A550JBQ5_9BACT</name>
<dbReference type="InterPro" id="IPR029119">
    <property type="entry name" value="MutY_C"/>
</dbReference>
<evidence type="ECO:0000259" key="15">
    <source>
        <dbReference type="SMART" id="SM00478"/>
    </source>
</evidence>
<evidence type="ECO:0000256" key="14">
    <source>
        <dbReference type="RuleBase" id="RU365096"/>
    </source>
</evidence>
<evidence type="ECO:0000256" key="1">
    <source>
        <dbReference type="ARBA" id="ARBA00000843"/>
    </source>
</evidence>
<evidence type="ECO:0000256" key="2">
    <source>
        <dbReference type="ARBA" id="ARBA00002933"/>
    </source>
</evidence>
<evidence type="ECO:0000256" key="5">
    <source>
        <dbReference type="ARBA" id="ARBA00022023"/>
    </source>
</evidence>
<comment type="similarity">
    <text evidence="3 14">Belongs to the Nth/MutY family.</text>
</comment>
<dbReference type="InterPro" id="IPR005760">
    <property type="entry name" value="A/G_AdeGlyc_MutY"/>
</dbReference>
<dbReference type="GO" id="GO:0006284">
    <property type="term" value="P:base-excision repair"/>
    <property type="evidence" value="ECO:0007669"/>
    <property type="project" value="UniProtKB-UniRule"/>
</dbReference>
<dbReference type="Gene3D" id="1.10.1670.10">
    <property type="entry name" value="Helix-hairpin-Helix base-excision DNA repair enzymes (C-terminal)"/>
    <property type="match status" value="1"/>
</dbReference>
<dbReference type="Pfam" id="PF14815">
    <property type="entry name" value="NUDIX_4"/>
    <property type="match status" value="1"/>
</dbReference>
<dbReference type="AlphaFoldDB" id="A0A550JBQ5"/>
<dbReference type="CDD" id="cd03431">
    <property type="entry name" value="NUDIX_DNA_Glycosylase_C-MutY"/>
    <property type="match status" value="1"/>
</dbReference>
<dbReference type="PANTHER" id="PTHR42944">
    <property type="entry name" value="ADENINE DNA GLYCOSYLASE"/>
    <property type="match status" value="1"/>
</dbReference>
<evidence type="ECO:0000313" key="17">
    <source>
        <dbReference type="Proteomes" id="UP000317155"/>
    </source>
</evidence>
<gene>
    <name evidence="16" type="primary">mutY</name>
    <name evidence="16" type="ORF">FL622_11040</name>
</gene>
<comment type="function">
    <text evidence="2">Adenine glycosylase active on G-A mispairs. MutY also corrects error-prone DNA synthesis past GO lesions which are due to the oxidatively damaged form of guanine: 7,8-dihydro-8-oxoguanine (8-oxo-dGTP).</text>
</comment>
<dbReference type="InterPro" id="IPR011257">
    <property type="entry name" value="DNA_glycosylase"/>
</dbReference>
<dbReference type="PANTHER" id="PTHR42944:SF1">
    <property type="entry name" value="ADENINE DNA GLYCOSYLASE"/>
    <property type="match status" value="1"/>
</dbReference>
<evidence type="ECO:0000256" key="9">
    <source>
        <dbReference type="ARBA" id="ARBA00022801"/>
    </source>
</evidence>
<evidence type="ECO:0000256" key="7">
    <source>
        <dbReference type="ARBA" id="ARBA00022723"/>
    </source>
</evidence>
<dbReference type="EC" id="3.2.2.31" evidence="4 14"/>
<dbReference type="InterPro" id="IPR000445">
    <property type="entry name" value="HhH_motif"/>
</dbReference>
<organism evidence="16 17">
    <name type="scientific">Trichloromonas acetexigens</name>
    <dbReference type="NCBI Taxonomy" id="38815"/>
    <lineage>
        <taxon>Bacteria</taxon>
        <taxon>Pseudomonadati</taxon>
        <taxon>Thermodesulfobacteriota</taxon>
        <taxon>Desulfuromonadia</taxon>
        <taxon>Desulfuromonadales</taxon>
        <taxon>Trichloromonadaceae</taxon>
        <taxon>Trichloromonas</taxon>
    </lineage>
</organism>
<keyword evidence="12" id="KW-0234">DNA repair</keyword>
<evidence type="ECO:0000256" key="11">
    <source>
        <dbReference type="ARBA" id="ARBA00023014"/>
    </source>
</evidence>
<dbReference type="InterPro" id="IPR044298">
    <property type="entry name" value="MIG/MutY"/>
</dbReference>
<comment type="catalytic activity">
    <reaction evidence="1 14">
        <text>Hydrolyzes free adenine bases from 7,8-dihydro-8-oxoguanine:adenine mismatched double-stranded DNA, leaving an apurinic site.</text>
        <dbReference type="EC" id="3.2.2.31"/>
    </reaction>
</comment>
<dbReference type="InterPro" id="IPR004036">
    <property type="entry name" value="Endonuclease-III-like_CS2"/>
</dbReference>
<evidence type="ECO:0000256" key="8">
    <source>
        <dbReference type="ARBA" id="ARBA00022763"/>
    </source>
</evidence>
<dbReference type="SMART" id="SM00478">
    <property type="entry name" value="ENDO3c"/>
    <property type="match status" value="1"/>
</dbReference>
<evidence type="ECO:0000256" key="10">
    <source>
        <dbReference type="ARBA" id="ARBA00023004"/>
    </source>
</evidence>
<dbReference type="GO" id="GO:0046872">
    <property type="term" value="F:metal ion binding"/>
    <property type="evidence" value="ECO:0007669"/>
    <property type="project" value="UniProtKB-UniRule"/>
</dbReference>
<evidence type="ECO:0000256" key="3">
    <source>
        <dbReference type="ARBA" id="ARBA00008343"/>
    </source>
</evidence>
<dbReference type="GO" id="GO:0006298">
    <property type="term" value="P:mismatch repair"/>
    <property type="evidence" value="ECO:0007669"/>
    <property type="project" value="TreeGrafter"/>
</dbReference>
<feature type="domain" description="HhH-GPD" evidence="15">
    <location>
        <begin position="40"/>
        <end position="191"/>
    </location>
</feature>
<dbReference type="GO" id="GO:0051539">
    <property type="term" value="F:4 iron, 4 sulfur cluster binding"/>
    <property type="evidence" value="ECO:0007669"/>
    <property type="project" value="UniProtKB-UniRule"/>
</dbReference>
<dbReference type="OrthoDB" id="9802365at2"/>
<keyword evidence="9" id="KW-0378">Hydrolase</keyword>
<dbReference type="InterPro" id="IPR023170">
    <property type="entry name" value="HhH_base_excis_C"/>
</dbReference>
<dbReference type="Gene3D" id="1.10.340.30">
    <property type="entry name" value="Hypothetical protein, domain 2"/>
    <property type="match status" value="1"/>
</dbReference>
<dbReference type="SUPFAM" id="SSF48150">
    <property type="entry name" value="DNA-glycosylase"/>
    <property type="match status" value="1"/>
</dbReference>
<comment type="caution">
    <text evidence="16">The sequence shown here is derived from an EMBL/GenBank/DDBJ whole genome shotgun (WGS) entry which is preliminary data.</text>
</comment>
<keyword evidence="10 14" id="KW-0408">Iron</keyword>
<dbReference type="InterPro" id="IPR003265">
    <property type="entry name" value="HhH-GPD_domain"/>
</dbReference>
<dbReference type="PROSITE" id="PS01155">
    <property type="entry name" value="ENDONUCLEASE_III_2"/>
    <property type="match status" value="1"/>
</dbReference>
<dbReference type="SUPFAM" id="SSF55811">
    <property type="entry name" value="Nudix"/>
    <property type="match status" value="1"/>
</dbReference>
<comment type="cofactor">
    <cofactor evidence="14">
        <name>[4Fe-4S] cluster</name>
        <dbReference type="ChEBI" id="CHEBI:49883"/>
    </cofactor>
    <text evidence="14">Binds 1 [4Fe-4S] cluster.</text>
</comment>
<accession>A0A550JBQ5</accession>
<dbReference type="Gene3D" id="3.90.79.10">
    <property type="entry name" value="Nucleoside Triphosphate Pyrophosphohydrolase"/>
    <property type="match status" value="1"/>
</dbReference>
<evidence type="ECO:0000256" key="4">
    <source>
        <dbReference type="ARBA" id="ARBA00012045"/>
    </source>
</evidence>
<keyword evidence="8 14" id="KW-0227">DNA damage</keyword>
<keyword evidence="11" id="KW-0411">Iron-sulfur</keyword>
<dbReference type="FunFam" id="1.10.340.30:FF:000002">
    <property type="entry name" value="Adenine DNA glycosylase"/>
    <property type="match status" value="1"/>
</dbReference>
<evidence type="ECO:0000256" key="12">
    <source>
        <dbReference type="ARBA" id="ARBA00023204"/>
    </source>
</evidence>
<dbReference type="GO" id="GO:0035485">
    <property type="term" value="F:adenine/guanine mispair binding"/>
    <property type="evidence" value="ECO:0007669"/>
    <property type="project" value="TreeGrafter"/>
</dbReference>
<keyword evidence="6" id="KW-0004">4Fe-4S</keyword>
<keyword evidence="7" id="KW-0479">Metal-binding</keyword>
<dbReference type="Proteomes" id="UP000317155">
    <property type="component" value="Unassembled WGS sequence"/>
</dbReference>
<dbReference type="CDD" id="cd00056">
    <property type="entry name" value="ENDO3c"/>
    <property type="match status" value="1"/>
</dbReference>
<protein>
    <recommendedName>
        <fullName evidence="5 14">Adenine DNA glycosylase</fullName>
        <ecNumber evidence="4 14">3.2.2.31</ecNumber>
    </recommendedName>
</protein>
<keyword evidence="17" id="KW-1185">Reference proteome</keyword>
<dbReference type="Pfam" id="PF00633">
    <property type="entry name" value="HHH"/>
    <property type="match status" value="1"/>
</dbReference>